<dbReference type="InterPro" id="IPR021412">
    <property type="entry name" value="DUF3052"/>
</dbReference>
<keyword evidence="3" id="KW-1185">Reference proteome</keyword>
<evidence type="ECO:0000313" key="2">
    <source>
        <dbReference type="EMBL" id="QSE87194.1"/>
    </source>
</evidence>
<evidence type="ECO:0000256" key="1">
    <source>
        <dbReference type="SAM" id="MobiDB-lite"/>
    </source>
</evidence>
<dbReference type="RefSeq" id="WP_169693811.1">
    <property type="nucleotide sequence ID" value="NZ_CP070614.1"/>
</dbReference>
<keyword evidence="2" id="KW-0614">Plasmid</keyword>
<reference evidence="2 3" key="1">
    <citation type="journal article" date="2021" name="Microbiol. Resour. Announc.">
        <title>Complete Genome Sequences of Two Rhodococcus sp. Strains with Large and Linear Chromosomes, Isolated from Apple Rhizosphere.</title>
        <authorList>
            <person name="Benning S."/>
            <person name="Brugnone N."/>
            <person name="Siani R."/>
            <person name="Kublik S."/>
            <person name="Schloter M."/>
            <person name="Rad V."/>
        </authorList>
    </citation>
    <scope>NUCLEOTIDE SEQUENCE [LARGE SCALE GENOMIC DNA]</scope>
    <source>
        <strain evidence="2 3">R79</strain>
    </source>
</reference>
<evidence type="ECO:0000313" key="3">
    <source>
        <dbReference type="Proteomes" id="UP000662986"/>
    </source>
</evidence>
<dbReference type="EMBL" id="CP070614">
    <property type="protein sequence ID" value="QSE87194.1"/>
    <property type="molecule type" value="Genomic_DNA"/>
</dbReference>
<feature type="region of interest" description="Disordered" evidence="1">
    <location>
        <begin position="147"/>
        <end position="169"/>
    </location>
</feature>
<dbReference type="Pfam" id="PF11253">
    <property type="entry name" value="DUF3052"/>
    <property type="match status" value="1"/>
</dbReference>
<accession>A0A974VWF8</accession>
<organism evidence="2 3">
    <name type="scientific">Rhodococcus pseudokoreensis</name>
    <dbReference type="NCBI Taxonomy" id="2811421"/>
    <lineage>
        <taxon>Bacteria</taxon>
        <taxon>Bacillati</taxon>
        <taxon>Actinomycetota</taxon>
        <taxon>Actinomycetes</taxon>
        <taxon>Mycobacteriales</taxon>
        <taxon>Nocardiaceae</taxon>
        <taxon>Rhodococcus</taxon>
    </lineage>
</organism>
<sequence>MNGVNNRDRCRDDRACHAQELSLGFGMVVQEIGGGVDVDEEFRRIASEVVGTRPVGENDRGRVDVVPLWWRTGDGNLVGALRGVMTILPAGRFLWLLTPKRDRPGHVPPGEIDEEADHIGFHGVTAAAPGRGAPDCLADIPAVPAAPARWPAPAGAAPPTAPHPGRRAG</sequence>
<feature type="compositionally biased region" description="Low complexity" evidence="1">
    <location>
        <begin position="147"/>
        <end position="158"/>
    </location>
</feature>
<reference evidence="2 3" key="2">
    <citation type="journal article" date="2022" name="Arch. Microbiol.">
        <title>Rhodococcus pseudokoreensis sp. nov. isolated from the rhizosphere of young M26 apple rootstocks.</title>
        <authorList>
            <person name="Kampfer P."/>
            <person name="Glaeser S.P."/>
            <person name="Blom J."/>
            <person name="Wolf J."/>
            <person name="Benning S."/>
            <person name="Schloter M."/>
            <person name="Neumann-Schaal M."/>
        </authorList>
    </citation>
    <scope>NUCLEOTIDE SEQUENCE [LARGE SCALE GENOMIC DNA]</scope>
    <source>
        <strain evidence="2 3">R79</strain>
    </source>
</reference>
<protein>
    <submittedName>
        <fullName evidence="2">DUF3052 domain-containing protein</fullName>
    </submittedName>
</protein>
<gene>
    <name evidence="2" type="ORF">JWS13_00350</name>
</gene>
<geneLocation type="plasmid" evidence="2 3">
    <name>unnamed5</name>
</geneLocation>
<proteinExistence type="predicted"/>
<name>A0A974VWF8_9NOCA</name>
<dbReference type="Proteomes" id="UP000662986">
    <property type="component" value="Plasmid unnamed5"/>
</dbReference>